<proteinExistence type="predicted"/>
<dbReference type="Proteomes" id="UP000054495">
    <property type="component" value="Unassembled WGS sequence"/>
</dbReference>
<sequence length="196" mass="22322">MRSKFIIIQNLKESLDAWRDQIKNRLEAVDALCFESADSLSPDQYAFLREKKNQLTADYDTVVRTVENIHGSEPTAVLSLAIYLVKVHNLLRLNVLASLLIEFSSKTSSLQSWMTHQTRVIGSIRERSADPQYLSERYAFSDLKICTCQVVDGNRHFDQVDQASRKLLNALDGLNAHTDVTSRHEIEAAERKKRSA</sequence>
<evidence type="ECO:0000313" key="1">
    <source>
        <dbReference type="EMBL" id="EPB75185.1"/>
    </source>
</evidence>
<dbReference type="AlphaFoldDB" id="A0A0D6LSY3"/>
<reference evidence="1 2" key="1">
    <citation type="submission" date="2013-05" db="EMBL/GenBank/DDBJ databases">
        <title>Draft genome of the parasitic nematode Anyclostoma ceylanicum.</title>
        <authorList>
            <person name="Mitreva M."/>
        </authorList>
    </citation>
    <scope>NUCLEOTIDE SEQUENCE [LARGE SCALE GENOMIC DNA]</scope>
</reference>
<keyword evidence="2" id="KW-1185">Reference proteome</keyword>
<evidence type="ECO:0000313" key="2">
    <source>
        <dbReference type="Proteomes" id="UP000054495"/>
    </source>
</evidence>
<dbReference type="EMBL" id="KE124912">
    <property type="protein sequence ID" value="EPB75185.1"/>
    <property type="molecule type" value="Genomic_DNA"/>
</dbReference>
<name>A0A0D6LSY3_9BILA</name>
<protein>
    <submittedName>
        <fullName evidence="1">Uncharacterized protein</fullName>
    </submittedName>
</protein>
<accession>A0A0D6LSY3</accession>
<organism evidence="1 2">
    <name type="scientific">Ancylostoma ceylanicum</name>
    <dbReference type="NCBI Taxonomy" id="53326"/>
    <lineage>
        <taxon>Eukaryota</taxon>
        <taxon>Metazoa</taxon>
        <taxon>Ecdysozoa</taxon>
        <taxon>Nematoda</taxon>
        <taxon>Chromadorea</taxon>
        <taxon>Rhabditida</taxon>
        <taxon>Rhabditina</taxon>
        <taxon>Rhabditomorpha</taxon>
        <taxon>Strongyloidea</taxon>
        <taxon>Ancylostomatidae</taxon>
        <taxon>Ancylostomatinae</taxon>
        <taxon>Ancylostoma</taxon>
    </lineage>
</organism>
<gene>
    <name evidence="1" type="ORF">ANCCEY_05756</name>
</gene>